<dbReference type="EMBL" id="CP099837">
    <property type="protein sequence ID" value="USY18664.1"/>
    <property type="molecule type" value="Genomic_DNA"/>
</dbReference>
<evidence type="ECO:0000256" key="2">
    <source>
        <dbReference type="SAM" id="Phobius"/>
    </source>
</evidence>
<evidence type="ECO:0000313" key="5">
    <source>
        <dbReference type="Proteomes" id="UP001055940"/>
    </source>
</evidence>
<dbReference type="RefSeq" id="WP_254418032.1">
    <property type="nucleotide sequence ID" value="NZ_BAAAJB010000035.1"/>
</dbReference>
<feature type="transmembrane region" description="Helical" evidence="2">
    <location>
        <begin position="884"/>
        <end position="907"/>
    </location>
</feature>
<accession>A0ABY5D2R9</accession>
<feature type="transmembrane region" description="Helical" evidence="2">
    <location>
        <begin position="919"/>
        <end position="937"/>
    </location>
</feature>
<dbReference type="Proteomes" id="UP001055940">
    <property type="component" value="Chromosome"/>
</dbReference>
<feature type="compositionally biased region" description="Basic and acidic residues" evidence="1">
    <location>
        <begin position="334"/>
        <end position="343"/>
    </location>
</feature>
<feature type="domain" description="G" evidence="3">
    <location>
        <begin position="515"/>
        <end position="632"/>
    </location>
</feature>
<feature type="region of interest" description="Disordered" evidence="1">
    <location>
        <begin position="1"/>
        <end position="462"/>
    </location>
</feature>
<feature type="compositionally biased region" description="Basic and acidic residues" evidence="1">
    <location>
        <begin position="100"/>
        <end position="112"/>
    </location>
</feature>
<feature type="compositionally biased region" description="Basic and acidic residues" evidence="1">
    <location>
        <begin position="287"/>
        <end position="304"/>
    </location>
</feature>
<reference evidence="4" key="1">
    <citation type="submission" date="2022-06" db="EMBL/GenBank/DDBJ databases">
        <authorList>
            <person name="Ping M."/>
        </authorList>
    </citation>
    <scope>NUCLEOTIDE SEQUENCE</scope>
    <source>
        <strain evidence="4">JCM11759T</strain>
    </source>
</reference>
<dbReference type="PANTHER" id="PTHR42698:SF1">
    <property type="entry name" value="GTPASE ERA, MITOCHONDRIAL"/>
    <property type="match status" value="1"/>
</dbReference>
<keyword evidence="2" id="KW-0812">Transmembrane</keyword>
<feature type="compositionally biased region" description="Low complexity" evidence="1">
    <location>
        <begin position="113"/>
        <end position="122"/>
    </location>
</feature>
<dbReference type="Pfam" id="PF01926">
    <property type="entry name" value="MMR_HSR1"/>
    <property type="match status" value="1"/>
</dbReference>
<evidence type="ECO:0000259" key="3">
    <source>
        <dbReference type="Pfam" id="PF01926"/>
    </source>
</evidence>
<dbReference type="Gene3D" id="3.40.50.300">
    <property type="entry name" value="P-loop containing nucleotide triphosphate hydrolases"/>
    <property type="match status" value="1"/>
</dbReference>
<feature type="compositionally biased region" description="Basic and acidic residues" evidence="1">
    <location>
        <begin position="195"/>
        <end position="204"/>
    </location>
</feature>
<feature type="compositionally biased region" description="Low complexity" evidence="1">
    <location>
        <begin position="345"/>
        <end position="368"/>
    </location>
</feature>
<feature type="compositionally biased region" description="Basic residues" evidence="1">
    <location>
        <begin position="168"/>
        <end position="178"/>
    </location>
</feature>
<feature type="compositionally biased region" description="Polar residues" evidence="1">
    <location>
        <begin position="75"/>
        <end position="88"/>
    </location>
</feature>
<feature type="compositionally biased region" description="Basic and acidic residues" evidence="1">
    <location>
        <begin position="18"/>
        <end position="27"/>
    </location>
</feature>
<proteinExistence type="predicted"/>
<sequence>MTTQWNPAHTGGNGPGPSRDESEERESGPAADGAASERPGPRGPDPRGTGAHDSGAHDSAANSPWNDERSAPDSEPSTPTREPASHQSGPWRGYTMPVPEHPEHAEERERAASEAAAFEPPAYDGITGYPDPSGAGTAQSTSREDSQSDASAPELSEAHQESPEAARARQRRFGRHARPSAAAADKGGAESVDGDGDRRRRSEADHDDPDGLAGWVGSLTEAADDTRIAGRNTGAFPVVTPDTERLDGQDGRPARRTTNRTDDRTPGADLLDDGPDGPAVDPAAEAAAERGAEHASERGGQGERPRRHTSRPAPGVAQQTTATWVPGPEDDERAEGTDAEEARSGTAETARTGAPAAAGATGDSARAAEPGTAAPEQGEAADDDPEPLPRRVPGPSAVSGAFRAIGADTTAPRTGPDTSGSGTPGPDTGPQAVGGQAQDDSGSATDEEEYRPTSHDHWQPTSTTSRAELIERLDALSTLVELGQEDLPEEVLGRAGQLLDHAGARLRLSGEHTVVALAGGTGSGKSSLFNALCGLELSQTGVTRPTTSKAHACVWGHEGADALLSWLGVPTRYRHSRTSVLDTGNSELTGLVLLDLPDHDSVRSMHTAEADRLIGSVDLLVWVLDPQKYADAAVHHRYLAKMAGHGAVTVAVLNQVDKVAPDELEELLTDLRRLLETESGVHPRVITTSTVTGQGIREVREFLSETVIERRALVDRLVADLDQVIEPFEEFYGEGEIPETVPAQVRSRIQEGLAKAAGVTAVADVVETNDVRRGKRRVGWPVARQVAKLRKDPLAAVQLDFLRRDEPGVGGPVDAHEAELETVLGEAADQVSAQMPGPWRRRMRTAARSGVAELPTELGEAVAGAVGDPGRSPSWWKTARAVQYALLAVAGAGFAWALLSLLSWLGGGITGLRMFDDPVFIAYSGALLLASLLVGWLTGVGCGNLVEVAAVQRREDVERAAQGRVREIAGVRVVTQMENELARYRAFRAAYEVARVKG</sequence>
<feature type="compositionally biased region" description="Low complexity" evidence="1">
    <location>
        <begin position="414"/>
        <end position="430"/>
    </location>
</feature>
<feature type="compositionally biased region" description="Low complexity" evidence="1">
    <location>
        <begin position="276"/>
        <end position="286"/>
    </location>
</feature>
<organism evidence="4 5">
    <name type="scientific">Nocardiopsis exhalans</name>
    <dbReference type="NCBI Taxonomy" id="163604"/>
    <lineage>
        <taxon>Bacteria</taxon>
        <taxon>Bacillati</taxon>
        <taxon>Actinomycetota</taxon>
        <taxon>Actinomycetes</taxon>
        <taxon>Streptosporangiales</taxon>
        <taxon>Nocardiopsidaceae</taxon>
        <taxon>Nocardiopsis</taxon>
    </lineage>
</organism>
<keyword evidence="2" id="KW-1133">Transmembrane helix</keyword>
<evidence type="ECO:0000313" key="4">
    <source>
        <dbReference type="EMBL" id="USY18664.1"/>
    </source>
</evidence>
<name>A0ABY5D2R9_9ACTN</name>
<feature type="compositionally biased region" description="Basic and acidic residues" evidence="1">
    <location>
        <begin position="242"/>
        <end position="266"/>
    </location>
</feature>
<dbReference type="InterPro" id="IPR027417">
    <property type="entry name" value="P-loop_NTPase"/>
</dbReference>
<keyword evidence="5" id="KW-1185">Reference proteome</keyword>
<protein>
    <submittedName>
        <fullName evidence="4">50S ribosome-binding GTPase</fullName>
    </submittedName>
</protein>
<dbReference type="CDD" id="cd11383">
    <property type="entry name" value="YfjP"/>
    <property type="match status" value="1"/>
</dbReference>
<dbReference type="PANTHER" id="PTHR42698">
    <property type="entry name" value="GTPASE ERA"/>
    <property type="match status" value="1"/>
</dbReference>
<keyword evidence="2" id="KW-0472">Membrane</keyword>
<dbReference type="InterPro" id="IPR005662">
    <property type="entry name" value="GTPase_Era-like"/>
</dbReference>
<dbReference type="SUPFAM" id="SSF52540">
    <property type="entry name" value="P-loop containing nucleoside triphosphate hydrolases"/>
    <property type="match status" value="1"/>
</dbReference>
<feature type="compositionally biased region" description="Basic and acidic residues" evidence="1">
    <location>
        <begin position="156"/>
        <end position="167"/>
    </location>
</feature>
<evidence type="ECO:0000256" key="1">
    <source>
        <dbReference type="SAM" id="MobiDB-lite"/>
    </source>
</evidence>
<gene>
    <name evidence="4" type="ORF">NE857_25745</name>
</gene>
<dbReference type="InterPro" id="IPR006073">
    <property type="entry name" value="GTP-bd"/>
</dbReference>